<feature type="compositionally biased region" description="Low complexity" evidence="1">
    <location>
        <begin position="134"/>
        <end position="147"/>
    </location>
</feature>
<feature type="compositionally biased region" description="Polar residues" evidence="1">
    <location>
        <begin position="116"/>
        <end position="133"/>
    </location>
</feature>
<dbReference type="AlphaFoldDB" id="A0A1A6A7U8"/>
<accession>A0A1A6A7U8</accession>
<dbReference type="OrthoDB" id="2564845at2759"/>
<reference evidence="2" key="1">
    <citation type="submission" date="2013-07" db="EMBL/GenBank/DDBJ databases">
        <title>The Genome Sequence of Cryptococcus dejecticola CBS10117.</title>
        <authorList>
            <consortium name="The Broad Institute Genome Sequencing Platform"/>
            <person name="Cuomo C."/>
            <person name="Litvintseva A."/>
            <person name="Chen Y."/>
            <person name="Heitman J."/>
            <person name="Sun S."/>
            <person name="Springer D."/>
            <person name="Dromer F."/>
            <person name="Young S.K."/>
            <person name="Zeng Q."/>
            <person name="Gargeya S."/>
            <person name="Fitzgerald M."/>
            <person name="Abouelleil A."/>
            <person name="Alvarado L."/>
            <person name="Berlin A.M."/>
            <person name="Chapman S.B."/>
            <person name="Dewar J."/>
            <person name="Goldberg J."/>
            <person name="Griggs A."/>
            <person name="Gujja S."/>
            <person name="Hansen M."/>
            <person name="Howarth C."/>
            <person name="Imamovic A."/>
            <person name="Larimer J."/>
            <person name="McCowan C."/>
            <person name="Murphy C."/>
            <person name="Pearson M."/>
            <person name="Priest M."/>
            <person name="Roberts A."/>
            <person name="Saif S."/>
            <person name="Shea T."/>
            <person name="Sykes S."/>
            <person name="Wortman J."/>
            <person name="Nusbaum C."/>
            <person name="Birren B."/>
        </authorList>
    </citation>
    <scope>NUCLEOTIDE SEQUENCE [LARGE SCALE GENOMIC DNA]</scope>
    <source>
        <strain evidence="2">CBS 10117</strain>
    </source>
</reference>
<dbReference type="EMBL" id="CP144533">
    <property type="protein sequence ID" value="WWC61253.1"/>
    <property type="molecule type" value="Genomic_DNA"/>
</dbReference>
<sequence>MPVTKKKGTLFAIYADTPDKSSSSASSSSSSSLSSKPAKTVPTSPSKRTSSGSRKALGSLQPKAIDRSTSSTSSISKGKVIDSDNAKSRDLPPKSKPIDVAHKSQKLSHHSQSVSAPNKTRTKSSLAIFNDENSTSTKSTSTSTSTSRKLPIPTTSLKPFSSFASASSPKTRRSAPTPLAPSHNQPTKRTRDLLSPLPIIDHPSNPTSRASPRAKESIENRLDDPSESPLKRNKLTPTTHVPTSTSISTPSRVRRVQVNNGSDEKDKENIPLPIFSPEGDSPASRTRSKIRALTLSSGHSPLSTGRTATGSNRAQAQARREVDRFGNLIGDGRHAFTLKKGREVSGLLQEDLHETLENSIKALQPSPTKKSGRGKATATASAIKEIEMLGDVSEAYGAVRGNEPEGFKTQRVSFNLLVHFLCPSTCHSSGGRDE</sequence>
<feature type="compositionally biased region" description="Low complexity" evidence="1">
    <location>
        <begin position="21"/>
        <end position="35"/>
    </location>
</feature>
<dbReference type="Proteomes" id="UP000078595">
    <property type="component" value="Chromosome 4"/>
</dbReference>
<evidence type="ECO:0000256" key="1">
    <source>
        <dbReference type="SAM" id="MobiDB-lite"/>
    </source>
</evidence>
<feature type="compositionally biased region" description="Basic and acidic residues" evidence="1">
    <location>
        <begin position="213"/>
        <end position="224"/>
    </location>
</feature>
<organism evidence="2">
    <name type="scientific">Kwoniella dejecticola CBS 10117</name>
    <dbReference type="NCBI Taxonomy" id="1296121"/>
    <lineage>
        <taxon>Eukaryota</taxon>
        <taxon>Fungi</taxon>
        <taxon>Dikarya</taxon>
        <taxon>Basidiomycota</taxon>
        <taxon>Agaricomycotina</taxon>
        <taxon>Tremellomycetes</taxon>
        <taxon>Tremellales</taxon>
        <taxon>Cryptococcaceae</taxon>
        <taxon>Kwoniella</taxon>
    </lineage>
</organism>
<feature type="compositionally biased region" description="Polar residues" evidence="1">
    <location>
        <begin position="235"/>
        <end position="261"/>
    </location>
</feature>
<reference evidence="3" key="2">
    <citation type="submission" date="2013-07" db="EMBL/GenBank/DDBJ databases">
        <authorList>
            <consortium name="The Broad Institute Genome Sequencing Platform"/>
            <person name="Cuomo C."/>
            <person name="Litvintseva A."/>
            <person name="Chen Y."/>
            <person name="Heitman J."/>
            <person name="Sun S."/>
            <person name="Springer D."/>
            <person name="Dromer F."/>
            <person name="Young S.K."/>
            <person name="Zeng Q."/>
            <person name="Gargeya S."/>
            <person name="Fitzgerald M."/>
            <person name="Abouelleil A."/>
            <person name="Alvarado L."/>
            <person name="Berlin A.M."/>
            <person name="Chapman S.B."/>
            <person name="Dewar J."/>
            <person name="Goldberg J."/>
            <person name="Griggs A."/>
            <person name="Gujja S."/>
            <person name="Hansen M."/>
            <person name="Howarth C."/>
            <person name="Imamovic A."/>
            <person name="Larimer J."/>
            <person name="McCowan C."/>
            <person name="Murphy C."/>
            <person name="Pearson M."/>
            <person name="Priest M."/>
            <person name="Roberts A."/>
            <person name="Saif S."/>
            <person name="Shea T."/>
            <person name="Sykes S."/>
            <person name="Wortman J."/>
            <person name="Nusbaum C."/>
            <person name="Birren B."/>
        </authorList>
    </citation>
    <scope>NUCLEOTIDE SEQUENCE</scope>
    <source>
        <strain evidence="3">CBS 10117</strain>
    </source>
</reference>
<dbReference type="EMBL" id="KI894030">
    <property type="protein sequence ID" value="OBR86133.1"/>
    <property type="molecule type" value="Genomic_DNA"/>
</dbReference>
<feature type="compositionally biased region" description="Basic and acidic residues" evidence="1">
    <location>
        <begin position="79"/>
        <end position="102"/>
    </location>
</feature>
<evidence type="ECO:0000313" key="4">
    <source>
        <dbReference type="Proteomes" id="UP000078595"/>
    </source>
</evidence>
<proteinExistence type="predicted"/>
<evidence type="ECO:0000313" key="2">
    <source>
        <dbReference type="EMBL" id="OBR86133.1"/>
    </source>
</evidence>
<dbReference type="RefSeq" id="XP_018263975.1">
    <property type="nucleotide sequence ID" value="XM_018407167.1"/>
</dbReference>
<feature type="compositionally biased region" description="Polar residues" evidence="1">
    <location>
        <begin position="294"/>
        <end position="315"/>
    </location>
</feature>
<feature type="compositionally biased region" description="Low complexity" evidence="1">
    <location>
        <begin position="158"/>
        <end position="169"/>
    </location>
</feature>
<dbReference type="VEuPathDB" id="FungiDB:I303_03853"/>
<feature type="region of interest" description="Disordered" evidence="1">
    <location>
        <begin position="1"/>
        <end position="317"/>
    </location>
</feature>
<feature type="compositionally biased region" description="Polar residues" evidence="1">
    <location>
        <begin position="41"/>
        <end position="53"/>
    </location>
</feature>
<gene>
    <name evidence="2" type="ORF">I303_03853</name>
    <name evidence="3" type="ORF">I303_103834</name>
</gene>
<protein>
    <submittedName>
        <fullName evidence="2">Uncharacterized protein</fullName>
    </submittedName>
</protein>
<evidence type="ECO:0000313" key="3">
    <source>
        <dbReference type="EMBL" id="WWC61253.1"/>
    </source>
</evidence>
<dbReference type="KEGG" id="kdj:28967552"/>
<name>A0A1A6A7U8_9TREE</name>
<keyword evidence="4" id="KW-1185">Reference proteome</keyword>
<reference evidence="3" key="3">
    <citation type="submission" date="2024-02" db="EMBL/GenBank/DDBJ databases">
        <title>Comparative genomics of Cryptococcus and Kwoniella reveals pathogenesis evolution and contrasting modes of karyotype evolution via chromosome fusion or intercentromeric recombination.</title>
        <authorList>
            <person name="Coelho M.A."/>
            <person name="David-Palma M."/>
            <person name="Shea T."/>
            <person name="Bowers K."/>
            <person name="McGinley-Smith S."/>
            <person name="Mohammad A.W."/>
            <person name="Gnirke A."/>
            <person name="Yurkov A.M."/>
            <person name="Nowrousian M."/>
            <person name="Sun S."/>
            <person name="Cuomo C.A."/>
            <person name="Heitman J."/>
        </authorList>
    </citation>
    <scope>NUCLEOTIDE SEQUENCE</scope>
    <source>
        <strain evidence="3">CBS 10117</strain>
    </source>
</reference>
<dbReference type="GeneID" id="28967552"/>